<reference evidence="3" key="1">
    <citation type="submission" date="2023-06" db="EMBL/GenBank/DDBJ databases">
        <title>Genome-scale phylogeny and comparative genomics of the fungal order Sordariales.</title>
        <authorList>
            <consortium name="Lawrence Berkeley National Laboratory"/>
            <person name="Hensen N."/>
            <person name="Bonometti L."/>
            <person name="Westerberg I."/>
            <person name="Brannstrom I.O."/>
            <person name="Guillou S."/>
            <person name="Cros-Aarteil S."/>
            <person name="Calhoun S."/>
            <person name="Haridas S."/>
            <person name="Kuo A."/>
            <person name="Mondo S."/>
            <person name="Pangilinan J."/>
            <person name="Riley R."/>
            <person name="Labutti K."/>
            <person name="Andreopoulos B."/>
            <person name="Lipzen A."/>
            <person name="Chen C."/>
            <person name="Yanf M."/>
            <person name="Daum C."/>
            <person name="Ng V."/>
            <person name="Clum A."/>
            <person name="Steindorff A."/>
            <person name="Ohm R."/>
            <person name="Martin F."/>
            <person name="Silar P."/>
            <person name="Natvig D."/>
            <person name="Lalanne C."/>
            <person name="Gautier V."/>
            <person name="Ament-Velasquez S.L."/>
            <person name="Kruys A."/>
            <person name="Hutchinson M.I."/>
            <person name="Powell A.J."/>
            <person name="Barry K."/>
            <person name="Miller A.N."/>
            <person name="Grigoriev I.V."/>
            <person name="Debuchy R."/>
            <person name="Gladieux P."/>
            <person name="Thoren M.H."/>
            <person name="Johannesson H."/>
        </authorList>
    </citation>
    <scope>NUCLEOTIDE SEQUENCE</scope>
    <source>
        <strain evidence="3">8032-3</strain>
    </source>
</reference>
<organism evidence="3 4">
    <name type="scientific">Phialemonium atrogriseum</name>
    <dbReference type="NCBI Taxonomy" id="1093897"/>
    <lineage>
        <taxon>Eukaryota</taxon>
        <taxon>Fungi</taxon>
        <taxon>Dikarya</taxon>
        <taxon>Ascomycota</taxon>
        <taxon>Pezizomycotina</taxon>
        <taxon>Sordariomycetes</taxon>
        <taxon>Sordariomycetidae</taxon>
        <taxon>Cephalothecales</taxon>
        <taxon>Cephalothecaceae</taxon>
        <taxon>Phialemonium</taxon>
    </lineage>
</organism>
<gene>
    <name evidence="3" type="ORF">QBC33DRAFT_286648</name>
</gene>
<accession>A0AAJ0FCP3</accession>
<evidence type="ECO:0008006" key="5">
    <source>
        <dbReference type="Google" id="ProtNLM"/>
    </source>
</evidence>
<name>A0AAJ0FCP3_9PEZI</name>
<sequence>MWLCTGLSITVATLLRCILCLKDVDSINVGTTWSIRETFVGIIAVNVPVLGPWIARTAVRTISTAKSSSGLRGGGGRSNMNSPGASDAHKGGGHQLLRLERRAKENRVRRGMGWTTIEENGSEEGIVKAEDELESHQRNHGVEISARSEGSTGGSASEEYADDMQGIRIKRTNDLCTMA</sequence>
<keyword evidence="4" id="KW-1185">Reference proteome</keyword>
<protein>
    <recommendedName>
        <fullName evidence="5">Integral membrane protein</fullName>
    </recommendedName>
</protein>
<dbReference type="GeneID" id="85306480"/>
<evidence type="ECO:0000256" key="2">
    <source>
        <dbReference type="SAM" id="SignalP"/>
    </source>
</evidence>
<evidence type="ECO:0000313" key="4">
    <source>
        <dbReference type="Proteomes" id="UP001244011"/>
    </source>
</evidence>
<feature type="region of interest" description="Disordered" evidence="1">
    <location>
        <begin position="134"/>
        <end position="159"/>
    </location>
</feature>
<evidence type="ECO:0000313" key="3">
    <source>
        <dbReference type="EMBL" id="KAK1762312.1"/>
    </source>
</evidence>
<feature type="region of interest" description="Disordered" evidence="1">
    <location>
        <begin position="65"/>
        <end position="93"/>
    </location>
</feature>
<dbReference type="RefSeq" id="XP_060278525.1">
    <property type="nucleotide sequence ID" value="XM_060423293.1"/>
</dbReference>
<dbReference type="EMBL" id="MU839039">
    <property type="protein sequence ID" value="KAK1762312.1"/>
    <property type="molecule type" value="Genomic_DNA"/>
</dbReference>
<evidence type="ECO:0000256" key="1">
    <source>
        <dbReference type="SAM" id="MobiDB-lite"/>
    </source>
</evidence>
<feature type="signal peptide" evidence="2">
    <location>
        <begin position="1"/>
        <end position="20"/>
    </location>
</feature>
<feature type="chain" id="PRO_5042480354" description="Integral membrane protein" evidence="2">
    <location>
        <begin position="21"/>
        <end position="179"/>
    </location>
</feature>
<feature type="compositionally biased region" description="Low complexity" evidence="1">
    <location>
        <begin position="145"/>
        <end position="158"/>
    </location>
</feature>
<comment type="caution">
    <text evidence="3">The sequence shown here is derived from an EMBL/GenBank/DDBJ whole genome shotgun (WGS) entry which is preliminary data.</text>
</comment>
<dbReference type="AlphaFoldDB" id="A0AAJ0FCP3"/>
<keyword evidence="2" id="KW-0732">Signal</keyword>
<dbReference type="Proteomes" id="UP001244011">
    <property type="component" value="Unassembled WGS sequence"/>
</dbReference>
<proteinExistence type="predicted"/>